<feature type="region of interest" description="N-terminal hotdog fold" evidence="7">
    <location>
        <begin position="1269"/>
        <end position="1404"/>
    </location>
</feature>
<dbReference type="SUPFAM" id="SSF53474">
    <property type="entry name" value="alpha/beta-Hydrolases"/>
    <property type="match status" value="1"/>
</dbReference>
<evidence type="ECO:0000256" key="6">
    <source>
        <dbReference type="ARBA" id="ARBA00022737"/>
    </source>
</evidence>
<dbReference type="Pfam" id="PF00109">
    <property type="entry name" value="ketoacyl-synt"/>
    <property type="match status" value="1"/>
</dbReference>
<dbReference type="Gene3D" id="1.10.1200.10">
    <property type="entry name" value="ACP-like"/>
    <property type="match status" value="2"/>
</dbReference>
<protein>
    <recommendedName>
        <fullName evidence="14">Polyketide synthase</fullName>
    </recommendedName>
</protein>
<dbReference type="InterPro" id="IPR032088">
    <property type="entry name" value="SAT"/>
</dbReference>
<dbReference type="InterPro" id="IPR042104">
    <property type="entry name" value="PKS_dehydratase_sf"/>
</dbReference>
<dbReference type="SMART" id="SM01294">
    <property type="entry name" value="PKS_PP_betabranch"/>
    <property type="match status" value="1"/>
</dbReference>
<dbReference type="InterPro" id="IPR016036">
    <property type="entry name" value="Malonyl_transacylase_ACP-bd"/>
</dbReference>
<keyword evidence="5" id="KW-0808">Transferase</keyword>
<dbReference type="Pfam" id="PF16073">
    <property type="entry name" value="SAT"/>
    <property type="match status" value="1"/>
</dbReference>
<dbReference type="Gene3D" id="3.30.70.3290">
    <property type="match status" value="1"/>
</dbReference>
<dbReference type="InterPro" id="IPR001031">
    <property type="entry name" value="Thioesterase"/>
</dbReference>
<evidence type="ECO:0000256" key="5">
    <source>
        <dbReference type="ARBA" id="ARBA00022679"/>
    </source>
</evidence>
<feature type="active site" description="Proton acceptor; for dehydratase activity" evidence="7">
    <location>
        <position position="1300"/>
    </location>
</feature>
<feature type="domain" description="PKS/mFAS DH" evidence="11">
    <location>
        <begin position="1269"/>
        <end position="1573"/>
    </location>
</feature>
<evidence type="ECO:0000259" key="11">
    <source>
        <dbReference type="PROSITE" id="PS52019"/>
    </source>
</evidence>
<dbReference type="GO" id="GO:0006633">
    <property type="term" value="P:fatty acid biosynthetic process"/>
    <property type="evidence" value="ECO:0007669"/>
    <property type="project" value="InterPro"/>
</dbReference>
<feature type="active site" description="Proton donor; for dehydratase activity" evidence="7">
    <location>
        <position position="1484"/>
    </location>
</feature>
<gene>
    <name evidence="12" type="ORF">N0V93_008873</name>
</gene>
<dbReference type="GO" id="GO:0044550">
    <property type="term" value="P:secondary metabolite biosynthetic process"/>
    <property type="evidence" value="ECO:0007669"/>
    <property type="project" value="UniProtKB-ARBA"/>
</dbReference>
<dbReference type="PROSITE" id="PS00012">
    <property type="entry name" value="PHOSPHOPANTETHEINE"/>
    <property type="match status" value="2"/>
</dbReference>
<dbReference type="InterPro" id="IPR009081">
    <property type="entry name" value="PP-bd_ACP"/>
</dbReference>
<dbReference type="PROSITE" id="PS50075">
    <property type="entry name" value="CARRIER"/>
    <property type="match status" value="2"/>
</dbReference>
<dbReference type="Gene3D" id="3.30.70.250">
    <property type="entry name" value="Malonyl-CoA ACP transacylase, ACP-binding"/>
    <property type="match status" value="1"/>
</dbReference>
<dbReference type="InterPro" id="IPR036736">
    <property type="entry name" value="ACP-like_sf"/>
</dbReference>
<dbReference type="InterPro" id="IPR016039">
    <property type="entry name" value="Thiolase-like"/>
</dbReference>
<dbReference type="PROSITE" id="PS52004">
    <property type="entry name" value="KS3_2"/>
    <property type="match status" value="1"/>
</dbReference>
<dbReference type="PANTHER" id="PTHR43775">
    <property type="entry name" value="FATTY ACID SYNTHASE"/>
    <property type="match status" value="1"/>
</dbReference>
<feature type="domain" description="Ketosynthase family 3 (KS3)" evidence="10">
    <location>
        <begin position="349"/>
        <end position="777"/>
    </location>
</feature>
<dbReference type="PROSITE" id="PS00606">
    <property type="entry name" value="KS3_1"/>
    <property type="match status" value="1"/>
</dbReference>
<comment type="caution">
    <text evidence="12">The sequence shown here is derived from an EMBL/GenBank/DDBJ whole genome shotgun (WGS) entry which is preliminary data.</text>
</comment>
<dbReference type="GO" id="GO:0031177">
    <property type="term" value="F:phosphopantetheine binding"/>
    <property type="evidence" value="ECO:0007669"/>
    <property type="project" value="InterPro"/>
</dbReference>
<dbReference type="SMART" id="SM00825">
    <property type="entry name" value="PKS_KS"/>
    <property type="match status" value="1"/>
</dbReference>
<feature type="domain" description="Carrier" evidence="9">
    <location>
        <begin position="1760"/>
        <end position="1837"/>
    </location>
</feature>
<dbReference type="PANTHER" id="PTHR43775:SF37">
    <property type="entry name" value="SI:DKEY-61P9.11"/>
    <property type="match status" value="1"/>
</dbReference>
<reference evidence="12" key="1">
    <citation type="submission" date="2022-10" db="EMBL/GenBank/DDBJ databases">
        <title>Tapping the CABI collections for fungal endophytes: first genome assemblies for Collariella, Neodidymelliopsis, Ascochyta clinopodiicola, Didymella pomorum, Didymosphaeria variabile, Neocosmospora piperis and Neocucurbitaria cava.</title>
        <authorList>
            <person name="Hill R."/>
        </authorList>
    </citation>
    <scope>NUCLEOTIDE SEQUENCE</scope>
    <source>
        <strain evidence="12">IMI 355082</strain>
    </source>
</reference>
<feature type="domain" description="Carrier" evidence="9">
    <location>
        <begin position="1629"/>
        <end position="1706"/>
    </location>
</feature>
<keyword evidence="4" id="KW-0597">Phosphoprotein</keyword>
<dbReference type="InterPro" id="IPR006162">
    <property type="entry name" value="Ppantetheine_attach_site"/>
</dbReference>
<dbReference type="Pfam" id="PF02801">
    <property type="entry name" value="Ketoacyl-synt_C"/>
    <property type="match status" value="1"/>
</dbReference>
<evidence type="ECO:0000256" key="4">
    <source>
        <dbReference type="ARBA" id="ARBA00022553"/>
    </source>
</evidence>
<dbReference type="SUPFAM" id="SSF52151">
    <property type="entry name" value="FabD/lysophospholipase-like"/>
    <property type="match status" value="1"/>
</dbReference>
<dbReference type="Gene3D" id="3.40.50.1820">
    <property type="entry name" value="alpha/beta hydrolase"/>
    <property type="match status" value="1"/>
</dbReference>
<evidence type="ECO:0000256" key="1">
    <source>
        <dbReference type="ARBA" id="ARBA00004496"/>
    </source>
</evidence>
<dbReference type="Gene3D" id="3.40.47.10">
    <property type="match status" value="1"/>
</dbReference>
<evidence type="ECO:0000256" key="7">
    <source>
        <dbReference type="PROSITE-ProRule" id="PRU01363"/>
    </source>
</evidence>
<dbReference type="SMART" id="SM00823">
    <property type="entry name" value="PKS_PP"/>
    <property type="match status" value="2"/>
</dbReference>
<dbReference type="InterPro" id="IPR054514">
    <property type="entry name" value="RhiE-like_linker"/>
</dbReference>
<evidence type="ECO:0008006" key="14">
    <source>
        <dbReference type="Google" id="ProtNLM"/>
    </source>
</evidence>
<dbReference type="NCBIfam" id="TIGR04532">
    <property type="entry name" value="PT_fungal_PKS"/>
    <property type="match status" value="1"/>
</dbReference>
<evidence type="ECO:0000256" key="3">
    <source>
        <dbReference type="ARBA" id="ARBA00022490"/>
    </source>
</evidence>
<proteinExistence type="predicted"/>
<evidence type="ECO:0000313" key="12">
    <source>
        <dbReference type="EMBL" id="KAJ4385982.1"/>
    </source>
</evidence>
<feature type="region of interest" description="Disordered" evidence="8">
    <location>
        <begin position="1707"/>
        <end position="1759"/>
    </location>
</feature>
<dbReference type="InterPro" id="IPR020841">
    <property type="entry name" value="PKS_Beta-ketoAc_synthase_dom"/>
</dbReference>
<keyword evidence="3" id="KW-0963">Cytoplasm</keyword>
<evidence type="ECO:0000256" key="8">
    <source>
        <dbReference type="SAM" id="MobiDB-lite"/>
    </source>
</evidence>
<keyword evidence="2" id="KW-0596">Phosphopantetheine</keyword>
<dbReference type="GO" id="GO:0004315">
    <property type="term" value="F:3-oxoacyl-[acyl-carrier-protein] synthase activity"/>
    <property type="evidence" value="ECO:0007669"/>
    <property type="project" value="InterPro"/>
</dbReference>
<keyword evidence="6" id="KW-0677">Repeat</keyword>
<dbReference type="Gene3D" id="3.40.366.10">
    <property type="entry name" value="Malonyl-Coenzyme A Acyl Carrier Protein, domain 2"/>
    <property type="match status" value="1"/>
</dbReference>
<dbReference type="InterPro" id="IPR016035">
    <property type="entry name" value="Acyl_Trfase/lysoPLipase"/>
</dbReference>
<dbReference type="PROSITE" id="PS52019">
    <property type="entry name" value="PKS_MFAS_DH"/>
    <property type="match status" value="1"/>
</dbReference>
<dbReference type="Pfam" id="PF14765">
    <property type="entry name" value="PS-DH"/>
    <property type="match status" value="1"/>
</dbReference>
<name>A0A9W8YIW9_9PEZI</name>
<sequence length="2258" mass="244144">MGSTTKTVLLVGDQNDPFVQGIDYLYKQAETQPWLASFLADNVAILKEQMTHWESTLRDTMGVFHTFQELADKYRTTPDPVGMSHGMLVFIMRQALLLQAVKRDPTLINDAESVPICGGLLNTAALEIATDFDSLYEASLEMTRVLCRMEVFSYYRSRATEISTANWGWTLVGIPADKLKFSLDNFQRSMGIPEVKKVRVAVIGQGWSTIIGPPSVLEKVLKQCPAIKNLTKQEMAIHALHHSLNLTDAELDSVVGDSALLDLPLGDGVWRATVRAACEAILCKPFNIVDEVKARVAKVSATNIALNVIGPSPHDNFVRDQFKAAGKTVTVSYEHKAPLTIPTSPSVLSDKIAIVGMAGRAPSADDMSDFWRIVITGQDVHKEIPADRWDINEFFSASHKGRCTTNSRYGCFIDKPGVFDARFFNISQREALLMEPCHRLWLMATYEALEMAGYSAGRTRVTDPNRIGAFFGQSVDDWRANSHQLGCDAYNMQGMQKAFGPGRVNFHFKWEGPTYQIDSACASSASAITMACQQLIAREVDMAVAGGSTVMSSPHTFSALSRAGVLSTTGNCKTYRDDADGYCRGDFSGCVVLKRVEDAIAANDTILAVISASGRNHAGNAKSITTSEAGSQERLFRKVLRKAQVAPEEINYVEMHGTGTQVGDLAEMTAVSNTFVRAKGDKVPLRVGAVKANIGHTEAAAGIASLLKCVLMLQEEFLPPVANMPHKLNPKFPDLKALMIDIPSQRVEFKYNPEKRRRIVINNFDASGGNSCLLIEDAVRPAPKAADTRSAHTIVLSAKTQLSHTENKKRLLNFLRASMDDHRVEDLAYTLSARRIHYPIRTSFSASSIKEVVAKLDADIKAEKKEEKTTPAPVVFMFTGQGSHYAGMGAELYESSPAFRNILDLAVSICKQNNFPEFLDIITDTNVDMSTKDTAQTQLAVVALEIAIAAFWRAAGVEPAAVMGHSLGEYAALHVAGVLSLTDVLFLVGKRAQLVLERCVPGACTMLSVFAPVEKVETYLATLSSCEVACVNSPKATVVSGTADEIATLKQALEAADGGAIRSKELSVPYGFHSVQVDPVLDDFAALARGVVYSAPKVPIVSTLAAEVVDKSGMIAEMYLMRQTRERVNFAGALRAVGEKLKNPVFLEVGPSRVLGSFAQATLEVPAERIASTLESPKETSWSGVSKSLATLYKAGVEIDWVAVHEPSVTRGQLKHIPSLPAYHWDVKDYWLKWTEPREAPVAAPAVTSPTPAAAPAAVQERPISAVLHYVVSKTLSPKVSVTFKSLASDPALSAAILGHRLRDVPVCPGGVFCEMGMEGAQYVLTALGKKNVDLSLLSPSFNRPFSMPTGESKAEIHTTITMPNDKSLNATFKVFNGAMSYDLGSCRFALVDNKSLQSEWDKTSYFVHARLADVIRAAKEGDGHRFKPSIFYSLFSNTVKYAGAYKGLQEAYVSADFREAVAEVTLQADPADANAESSPYWSDSLVHLAGFVANVNPARPEGRMFMMGGFDKSEQTAALRAGGKYHSYVRVTKSDSDSFVCDVFVFDIVAGNRLVMRCENLKFHEVEYATLERAIGKVNAAPALSKPATKAVAPKSIAPKAAAPAPVKKAAAPKPKKEKVVKPKAADGAEVSVLDTLLAAISSETGTAIDELTDDAVLGEIGIDSIMAIQISASVKSATGYDISATWGLEYPTIGALREEFKNVMSAPGADDGEDEDEDEEQEEEEDYEMVADEEVDDPDEQDIESLDSTTPAAPKNSVSGKNVLDTFLGAIANETGTPLDELTDEVVFTELGVDSIMAIQICGTVNQETGVEIPPTFVFEYPTVGDLRAEFAGVEAASSVGSSSGDEVGDDTDVTDADEPAPTPVPEPKAKQVAPAPAPKPVVEKKVAPVAEKKVALAPVKKALLKKAPAAANPLEAMMKNLPAEIKAQLPAGADPASLVKDMSVFKFEEEDPETIDYTTIPKAKIVLMQGKPTSKETPLFLIPDGSGTAATYIHLPPFPSGLPVYAIESPFLRCPGKLSRKTGIPGLAGLVVDAILKHRPNGPYLIGGYSGGATISYEVARQLAAKGKRLQGLLLIDMCSPRSMVDTIDSVPEQGLAVLMRLSPPDKRSFWTSSMASQFAQQHQRQIVRAVCHYDPPPMAEADRPERVVIVWGRRGLVERAKSDQKVLGMMAMLNVRTESGENFMMDPSLGPVAWAVPSKKEGDLGPNGWDRFVGDKMKILVAEADHLSMPVPPDVAELHRCINEALPYLNGQEE</sequence>
<evidence type="ECO:0000259" key="10">
    <source>
        <dbReference type="PROSITE" id="PS52004"/>
    </source>
</evidence>
<dbReference type="OrthoDB" id="329835at2759"/>
<feature type="compositionally biased region" description="Acidic residues" evidence="8">
    <location>
        <begin position="1712"/>
        <end position="1747"/>
    </location>
</feature>
<feature type="region of interest" description="C-terminal hotdog fold" evidence="7">
    <location>
        <begin position="1424"/>
        <end position="1573"/>
    </location>
</feature>
<dbReference type="Pfam" id="PF00975">
    <property type="entry name" value="Thioesterase"/>
    <property type="match status" value="1"/>
</dbReference>
<dbReference type="SUPFAM" id="SSF53901">
    <property type="entry name" value="Thiolase-like"/>
    <property type="match status" value="1"/>
</dbReference>
<evidence type="ECO:0000256" key="2">
    <source>
        <dbReference type="ARBA" id="ARBA00022450"/>
    </source>
</evidence>
<dbReference type="GO" id="GO:0004312">
    <property type="term" value="F:fatty acid synthase activity"/>
    <property type="evidence" value="ECO:0007669"/>
    <property type="project" value="TreeGrafter"/>
</dbReference>
<dbReference type="InterPro" id="IPR014030">
    <property type="entry name" value="Ketoacyl_synth_N"/>
</dbReference>
<dbReference type="InterPro" id="IPR018201">
    <property type="entry name" value="Ketoacyl_synth_AS"/>
</dbReference>
<feature type="region of interest" description="Disordered" evidence="8">
    <location>
        <begin position="1840"/>
        <end position="1880"/>
    </location>
</feature>
<evidence type="ECO:0000259" key="9">
    <source>
        <dbReference type="PROSITE" id="PS50075"/>
    </source>
</evidence>
<comment type="subcellular location">
    <subcellularLocation>
        <location evidence="1">Cytoplasm</location>
    </subcellularLocation>
</comment>
<dbReference type="InterPro" id="IPR020806">
    <property type="entry name" value="PKS_PP-bd"/>
</dbReference>
<dbReference type="Pfam" id="PF00550">
    <property type="entry name" value="PP-binding"/>
    <property type="match status" value="2"/>
</dbReference>
<dbReference type="SMART" id="SM00827">
    <property type="entry name" value="PKS_AT"/>
    <property type="match status" value="1"/>
</dbReference>
<dbReference type="EMBL" id="JAPEVB010000006">
    <property type="protein sequence ID" value="KAJ4385982.1"/>
    <property type="molecule type" value="Genomic_DNA"/>
</dbReference>
<dbReference type="Pfam" id="PF00698">
    <property type="entry name" value="Acyl_transf_1"/>
    <property type="match status" value="1"/>
</dbReference>
<dbReference type="SUPFAM" id="SSF55048">
    <property type="entry name" value="Probable ACP-binding domain of malonyl-CoA ACP transacylase"/>
    <property type="match status" value="1"/>
</dbReference>
<dbReference type="SUPFAM" id="SSF47336">
    <property type="entry name" value="ACP-like"/>
    <property type="match status" value="2"/>
</dbReference>
<organism evidence="12 13">
    <name type="scientific">Gnomoniopsis smithogilvyi</name>
    <dbReference type="NCBI Taxonomy" id="1191159"/>
    <lineage>
        <taxon>Eukaryota</taxon>
        <taxon>Fungi</taxon>
        <taxon>Dikarya</taxon>
        <taxon>Ascomycota</taxon>
        <taxon>Pezizomycotina</taxon>
        <taxon>Sordariomycetes</taxon>
        <taxon>Sordariomycetidae</taxon>
        <taxon>Diaporthales</taxon>
        <taxon>Gnomoniaceae</taxon>
        <taxon>Gnomoniopsis</taxon>
    </lineage>
</organism>
<dbReference type="InterPro" id="IPR050091">
    <property type="entry name" value="PKS_NRPS_Biosynth_Enz"/>
</dbReference>
<dbReference type="InterPro" id="IPR001227">
    <property type="entry name" value="Ac_transferase_dom_sf"/>
</dbReference>
<keyword evidence="13" id="KW-1185">Reference proteome</keyword>
<dbReference type="InterPro" id="IPR030918">
    <property type="entry name" value="PT_fungal_PKS"/>
</dbReference>
<dbReference type="InterPro" id="IPR029058">
    <property type="entry name" value="AB_hydrolase_fold"/>
</dbReference>
<dbReference type="InterPro" id="IPR014031">
    <property type="entry name" value="Ketoacyl_synth_C"/>
</dbReference>
<dbReference type="CDD" id="cd00833">
    <property type="entry name" value="PKS"/>
    <property type="match status" value="1"/>
</dbReference>
<dbReference type="InterPro" id="IPR049900">
    <property type="entry name" value="PKS_mFAS_DH"/>
</dbReference>
<feature type="compositionally biased region" description="Acidic residues" evidence="8">
    <location>
        <begin position="1849"/>
        <end position="1861"/>
    </location>
</feature>
<evidence type="ECO:0000313" key="13">
    <source>
        <dbReference type="Proteomes" id="UP001140453"/>
    </source>
</evidence>
<feature type="compositionally biased region" description="Polar residues" evidence="8">
    <location>
        <begin position="1748"/>
        <end position="1759"/>
    </location>
</feature>
<accession>A0A9W8YIW9</accession>
<dbReference type="InterPro" id="IPR014043">
    <property type="entry name" value="Acyl_transferase_dom"/>
</dbReference>
<dbReference type="InterPro" id="IPR049551">
    <property type="entry name" value="PKS_DH_C"/>
</dbReference>
<dbReference type="Gene3D" id="3.10.129.110">
    <property type="entry name" value="Polyketide synthase dehydratase"/>
    <property type="match status" value="1"/>
</dbReference>
<dbReference type="Pfam" id="PF22336">
    <property type="entry name" value="RhiE-like_linker"/>
    <property type="match status" value="1"/>
</dbReference>
<dbReference type="Proteomes" id="UP001140453">
    <property type="component" value="Unassembled WGS sequence"/>
</dbReference>